<comment type="similarity">
    <text evidence="2">Belongs to the TFIIB family.</text>
</comment>
<comment type="subcellular location">
    <subcellularLocation>
        <location evidence="1">Nucleus</location>
    </subcellularLocation>
</comment>
<feature type="compositionally biased region" description="Polar residues" evidence="12">
    <location>
        <begin position="329"/>
        <end position="340"/>
    </location>
</feature>
<dbReference type="OrthoDB" id="511529at2759"/>
<organism evidence="14 15">
    <name type="scientific">Lunasporangiospora selenospora</name>
    <dbReference type="NCBI Taxonomy" id="979761"/>
    <lineage>
        <taxon>Eukaryota</taxon>
        <taxon>Fungi</taxon>
        <taxon>Fungi incertae sedis</taxon>
        <taxon>Mucoromycota</taxon>
        <taxon>Mortierellomycotina</taxon>
        <taxon>Mortierellomycetes</taxon>
        <taxon>Mortierellales</taxon>
        <taxon>Mortierellaceae</taxon>
        <taxon>Lunasporangiospora</taxon>
    </lineage>
</organism>
<keyword evidence="7" id="KW-0010">Activator</keyword>
<dbReference type="GO" id="GO:0000995">
    <property type="term" value="F:RNA polymerase III general transcription initiation factor activity"/>
    <property type="evidence" value="ECO:0007669"/>
    <property type="project" value="TreeGrafter"/>
</dbReference>
<feature type="compositionally biased region" description="Acidic residues" evidence="12">
    <location>
        <begin position="676"/>
        <end position="686"/>
    </location>
</feature>
<feature type="compositionally biased region" description="Acidic residues" evidence="12">
    <location>
        <begin position="714"/>
        <end position="725"/>
    </location>
</feature>
<evidence type="ECO:0000259" key="13">
    <source>
        <dbReference type="PROSITE" id="PS51134"/>
    </source>
</evidence>
<feature type="region of interest" description="Disordered" evidence="12">
    <location>
        <begin position="504"/>
        <end position="540"/>
    </location>
</feature>
<evidence type="ECO:0000313" key="14">
    <source>
        <dbReference type="EMBL" id="KAF9585430.1"/>
    </source>
</evidence>
<feature type="compositionally biased region" description="Acidic residues" evidence="12">
    <location>
        <begin position="383"/>
        <end position="423"/>
    </location>
</feature>
<feature type="region of interest" description="Disordered" evidence="12">
    <location>
        <begin position="329"/>
        <end position="452"/>
    </location>
</feature>
<feature type="compositionally biased region" description="Low complexity" evidence="12">
    <location>
        <begin position="623"/>
        <end position="641"/>
    </location>
</feature>
<dbReference type="Pfam" id="PF00382">
    <property type="entry name" value="TFIIB"/>
    <property type="match status" value="2"/>
</dbReference>
<dbReference type="GO" id="GO:0008270">
    <property type="term" value="F:zinc ion binding"/>
    <property type="evidence" value="ECO:0007669"/>
    <property type="project" value="UniProtKB-KW"/>
</dbReference>
<dbReference type="PRINTS" id="PR00685">
    <property type="entry name" value="TIFACTORIIB"/>
</dbReference>
<keyword evidence="6" id="KW-0805">Transcription regulation</keyword>
<evidence type="ECO:0000256" key="8">
    <source>
        <dbReference type="ARBA" id="ARBA00023163"/>
    </source>
</evidence>
<evidence type="ECO:0000256" key="5">
    <source>
        <dbReference type="ARBA" id="ARBA00022833"/>
    </source>
</evidence>
<feature type="compositionally biased region" description="Polar residues" evidence="12">
    <location>
        <begin position="588"/>
        <end position="599"/>
    </location>
</feature>
<sequence length="755" mass="83556">MACPYCGGSSIEYDAGQGNATCTQCGAVLEENTIIAEITFNESSGGAASVVGTFVGEGKTGARTLGPGRRQTSQESREKTLDAARRRITAMAVALKLNEHHAEVAQRYFNLAITNNFIQGRRSEHVVACCLYIVCRIEKTTHMLIDFSELLQMNVFKLGVTFLHLSKQLNLTLPLVDPSLYISRFATMLDFGEDTQRVANDALRLVSRMDRDWIRTGRRPAGICGACLLIAARMHHYRRSQREIIQVVKIGESTLRKRLDEFAATPSGQLTVSDFRELWLEDAADPPSFSKSRKRHWAAASGEDDEDGENPDKVAHDLLRQKRRLSKVTATGILQEQPSPTLDMEKIKTDPQSLAPEKEMEDVTNQGDKVELKEEQGKADEAEHGDDEDEGGEEDEEELEEEGEEGEEGEDDALDEDMEEEMEAAMSNPLIQEEEARLDAEEEARKLVPYEPLDDVDDSEIEGAILNEEEVKIKTQVWMEFNKEYLQEQEEKRIRMEMEKKMGIFHTKKGRRKSKRHPAGPAASAAEAGKSILEPKLPRQKSKKINYSALEMMDDLFDTKPSFQDSGVPGSVKSVFEEPGLTRGLSMSAATSPVGSRHSSVAPVREGSARPGRLSSVSRMIKSKGGSTKFSSTPSATASPAREVSGVGGIGSRTVSREQSMQARSVGSQREGSTYPDEDAADEDEIIAPPKSRTRAEREAEAGKAQNTTAAAGGEDEGEEEEEEVAPQSWQSQFGYTEAEEYDYGGEYDDYNDYD</sequence>
<dbReference type="SUPFAM" id="SSF47954">
    <property type="entry name" value="Cyclin-like"/>
    <property type="match status" value="2"/>
</dbReference>
<dbReference type="Gene3D" id="1.20.5.650">
    <property type="entry name" value="Single helix bin"/>
    <property type="match status" value="1"/>
</dbReference>
<evidence type="ECO:0000256" key="2">
    <source>
        <dbReference type="ARBA" id="ARBA00010857"/>
    </source>
</evidence>
<dbReference type="PROSITE" id="PS51134">
    <property type="entry name" value="ZF_TFIIB"/>
    <property type="match status" value="1"/>
</dbReference>
<gene>
    <name evidence="14" type="primary">BRF1</name>
    <name evidence="14" type="ORF">BGW38_002445</name>
</gene>
<feature type="region of interest" description="Disordered" evidence="12">
    <location>
        <begin position="584"/>
        <end position="755"/>
    </location>
</feature>
<keyword evidence="4 11" id="KW-0863">Zinc-finger</keyword>
<feature type="compositionally biased region" description="Polar residues" evidence="12">
    <location>
        <begin position="653"/>
        <end position="672"/>
    </location>
</feature>
<dbReference type="PANTHER" id="PTHR11618">
    <property type="entry name" value="TRANSCRIPTION INITIATION FACTOR IIB-RELATED"/>
    <property type="match status" value="1"/>
</dbReference>
<keyword evidence="9" id="KW-0539">Nucleus</keyword>
<feature type="compositionally biased region" description="Basic residues" evidence="12">
    <location>
        <begin position="506"/>
        <end position="518"/>
    </location>
</feature>
<comment type="caution">
    <text evidence="14">The sequence shown here is derived from an EMBL/GenBank/DDBJ whole genome shotgun (WGS) entry which is preliminary data.</text>
</comment>
<dbReference type="InterPro" id="IPR000812">
    <property type="entry name" value="TFIIB"/>
</dbReference>
<dbReference type="SUPFAM" id="SSF57783">
    <property type="entry name" value="Zinc beta-ribbon"/>
    <property type="match status" value="1"/>
</dbReference>
<feature type="compositionally biased region" description="Basic and acidic residues" evidence="12">
    <location>
        <begin position="434"/>
        <end position="448"/>
    </location>
</feature>
<dbReference type="GO" id="GO:0006384">
    <property type="term" value="P:transcription initiation at RNA polymerase III promoter"/>
    <property type="evidence" value="ECO:0007669"/>
    <property type="project" value="UniProtKB-ARBA"/>
</dbReference>
<keyword evidence="15" id="KW-1185">Reference proteome</keyword>
<proteinExistence type="inferred from homology"/>
<dbReference type="Gene3D" id="1.10.472.10">
    <property type="entry name" value="Cyclin-like"/>
    <property type="match status" value="2"/>
</dbReference>
<dbReference type="CDD" id="cd20553">
    <property type="entry name" value="CYCLIN_TFIIIB90_rpt1"/>
    <property type="match status" value="1"/>
</dbReference>
<evidence type="ECO:0000256" key="11">
    <source>
        <dbReference type="PROSITE-ProRule" id="PRU00469"/>
    </source>
</evidence>
<feature type="region of interest" description="Disordered" evidence="12">
    <location>
        <begin position="59"/>
        <end position="78"/>
    </location>
</feature>
<keyword evidence="8" id="KW-0804">Transcription</keyword>
<dbReference type="Pfam" id="PF07741">
    <property type="entry name" value="BRF1"/>
    <property type="match status" value="1"/>
</dbReference>
<dbReference type="AlphaFoldDB" id="A0A9P6KI48"/>
<dbReference type="InterPro" id="IPR013137">
    <property type="entry name" value="Znf_TFIIB"/>
</dbReference>
<evidence type="ECO:0000256" key="9">
    <source>
        <dbReference type="ARBA" id="ARBA00023242"/>
    </source>
</evidence>
<dbReference type="SMART" id="SM00385">
    <property type="entry name" value="CYCLIN"/>
    <property type="match status" value="2"/>
</dbReference>
<name>A0A9P6KI48_9FUNG</name>
<keyword evidence="5" id="KW-0862">Zinc</keyword>
<dbReference type="FunFam" id="1.10.472.10:FF:000002">
    <property type="entry name" value="Transcription factor IIIB 90 kDa subunit"/>
    <property type="match status" value="1"/>
</dbReference>
<dbReference type="GO" id="GO:0017025">
    <property type="term" value="F:TBP-class protein binding"/>
    <property type="evidence" value="ECO:0007669"/>
    <property type="project" value="InterPro"/>
</dbReference>
<dbReference type="FunFam" id="1.10.472.10:FF:000007">
    <property type="entry name" value="Transcription factor IIIB 90 kDa subunit"/>
    <property type="match status" value="1"/>
</dbReference>
<dbReference type="GO" id="GO:0070897">
    <property type="term" value="P:transcription preinitiation complex assembly"/>
    <property type="evidence" value="ECO:0007669"/>
    <property type="project" value="InterPro"/>
</dbReference>
<evidence type="ECO:0000256" key="12">
    <source>
        <dbReference type="SAM" id="MobiDB-lite"/>
    </source>
</evidence>
<evidence type="ECO:0000256" key="10">
    <source>
        <dbReference type="ARBA" id="ARBA00031009"/>
    </source>
</evidence>
<evidence type="ECO:0000256" key="4">
    <source>
        <dbReference type="ARBA" id="ARBA00022771"/>
    </source>
</evidence>
<evidence type="ECO:0000256" key="3">
    <source>
        <dbReference type="ARBA" id="ARBA00022723"/>
    </source>
</evidence>
<dbReference type="GO" id="GO:0000126">
    <property type="term" value="C:transcription factor TFIIIB complex"/>
    <property type="evidence" value="ECO:0007669"/>
    <property type="project" value="TreeGrafter"/>
</dbReference>
<dbReference type="GO" id="GO:0001006">
    <property type="term" value="F:RNA polymerase III type 3 promoter sequence-specific DNA binding"/>
    <property type="evidence" value="ECO:0007669"/>
    <property type="project" value="TreeGrafter"/>
</dbReference>
<evidence type="ECO:0000256" key="7">
    <source>
        <dbReference type="ARBA" id="ARBA00023159"/>
    </source>
</evidence>
<feature type="domain" description="TFIIB-type" evidence="13">
    <location>
        <begin position="1"/>
        <end position="30"/>
    </location>
</feature>
<dbReference type="Pfam" id="PF08271">
    <property type="entry name" value="Zn_Ribbon_TF"/>
    <property type="match status" value="1"/>
</dbReference>
<evidence type="ECO:0000313" key="15">
    <source>
        <dbReference type="Proteomes" id="UP000780801"/>
    </source>
</evidence>
<evidence type="ECO:0000256" key="1">
    <source>
        <dbReference type="ARBA" id="ARBA00004123"/>
    </source>
</evidence>
<protein>
    <recommendedName>
        <fullName evidence="10">B-related factor 1</fullName>
    </recommendedName>
</protein>
<dbReference type="EMBL" id="JAABOA010000186">
    <property type="protein sequence ID" value="KAF9585430.1"/>
    <property type="molecule type" value="Genomic_DNA"/>
</dbReference>
<dbReference type="Proteomes" id="UP000780801">
    <property type="component" value="Unassembled WGS sequence"/>
</dbReference>
<dbReference type="InterPro" id="IPR036915">
    <property type="entry name" value="Cyclin-like_sf"/>
</dbReference>
<keyword evidence="3" id="KW-0479">Metal-binding</keyword>
<feature type="region of interest" description="Disordered" evidence="12">
    <location>
        <begin position="286"/>
        <end position="312"/>
    </location>
</feature>
<reference evidence="14" key="1">
    <citation type="journal article" date="2020" name="Fungal Divers.">
        <title>Resolving the Mortierellaceae phylogeny through synthesis of multi-gene phylogenetics and phylogenomics.</title>
        <authorList>
            <person name="Vandepol N."/>
            <person name="Liber J."/>
            <person name="Desiro A."/>
            <person name="Na H."/>
            <person name="Kennedy M."/>
            <person name="Barry K."/>
            <person name="Grigoriev I.V."/>
            <person name="Miller A.N."/>
            <person name="O'Donnell K."/>
            <person name="Stajich J.E."/>
            <person name="Bonito G."/>
        </authorList>
    </citation>
    <scope>NUCLEOTIDE SEQUENCE</scope>
    <source>
        <strain evidence="14">KOD1015</strain>
    </source>
</reference>
<feature type="compositionally biased region" description="Low complexity" evidence="12">
    <location>
        <begin position="519"/>
        <end position="529"/>
    </location>
</feature>
<evidence type="ECO:0000256" key="6">
    <source>
        <dbReference type="ARBA" id="ARBA00023015"/>
    </source>
</evidence>
<dbReference type="CDD" id="cd20554">
    <property type="entry name" value="CYCLIN_TFIIIB90_rpt2"/>
    <property type="match status" value="1"/>
</dbReference>
<feature type="compositionally biased region" description="Basic and acidic residues" evidence="12">
    <location>
        <begin position="368"/>
        <end position="382"/>
    </location>
</feature>
<accession>A0A9P6KI48</accession>
<dbReference type="GO" id="GO:0005634">
    <property type="term" value="C:nucleus"/>
    <property type="evidence" value="ECO:0007669"/>
    <property type="project" value="UniProtKB-SubCell"/>
</dbReference>
<dbReference type="InterPro" id="IPR013150">
    <property type="entry name" value="TFIIB_cyclin"/>
</dbReference>
<dbReference type="InterPro" id="IPR011665">
    <property type="entry name" value="BRF1_TBP-bd_dom"/>
</dbReference>
<dbReference type="PANTHER" id="PTHR11618:SF4">
    <property type="entry name" value="TRANSCRIPTION FACTOR IIIB 90 KDA SUBUNIT"/>
    <property type="match status" value="1"/>
</dbReference>
<dbReference type="GO" id="GO:0097550">
    <property type="term" value="C:transcription preinitiation complex"/>
    <property type="evidence" value="ECO:0007669"/>
    <property type="project" value="TreeGrafter"/>
</dbReference>
<dbReference type="Gene3D" id="2.20.25.10">
    <property type="match status" value="1"/>
</dbReference>
<feature type="compositionally biased region" description="Acidic residues" evidence="12">
    <location>
        <begin position="738"/>
        <end position="755"/>
    </location>
</feature>
<dbReference type="InterPro" id="IPR013763">
    <property type="entry name" value="Cyclin-like_dom"/>
</dbReference>